<dbReference type="Proteomes" id="UP001566331">
    <property type="component" value="Unassembled WGS sequence"/>
</dbReference>
<dbReference type="PROSITE" id="PS51257">
    <property type="entry name" value="PROKAR_LIPOPROTEIN"/>
    <property type="match status" value="1"/>
</dbReference>
<name>A0ABV4HKR0_9GAMM</name>
<organism evidence="2 3">
    <name type="scientific">Luteimonas salinilitoris</name>
    <dbReference type="NCBI Taxonomy" id="3237697"/>
    <lineage>
        <taxon>Bacteria</taxon>
        <taxon>Pseudomonadati</taxon>
        <taxon>Pseudomonadota</taxon>
        <taxon>Gammaproteobacteria</taxon>
        <taxon>Lysobacterales</taxon>
        <taxon>Lysobacteraceae</taxon>
        <taxon>Luteimonas</taxon>
    </lineage>
</organism>
<gene>
    <name evidence="2" type="ORF">AB6713_01605</name>
</gene>
<dbReference type="EMBL" id="JBFWIC010000002">
    <property type="protein sequence ID" value="MEZ0473317.1"/>
    <property type="molecule type" value="Genomic_DNA"/>
</dbReference>
<keyword evidence="1" id="KW-0732">Signal</keyword>
<dbReference type="SUPFAM" id="SSF48452">
    <property type="entry name" value="TPR-like"/>
    <property type="match status" value="1"/>
</dbReference>
<sequence length="179" mass="18698">MSKRLAISLPHSASILLAVGLAACASAPADAPGVASEAKVPAEQMVASIRAAAGDGEGELAVQPLRDPQVEDLRQQAARLETQRDYAGAADALDRALQIVDDDPALLQERAEIALLLGDDDTADQLARRAYALGAQVGPLCRRHWATLEQLRLRAGDAAGAASAREQVDGCKVAGPVRY</sequence>
<proteinExistence type="predicted"/>
<feature type="chain" id="PRO_5045965131" description="Tetratricopeptide repeat protein" evidence="1">
    <location>
        <begin position="32"/>
        <end position="179"/>
    </location>
</feature>
<evidence type="ECO:0000256" key="1">
    <source>
        <dbReference type="SAM" id="SignalP"/>
    </source>
</evidence>
<dbReference type="Gene3D" id="1.25.40.10">
    <property type="entry name" value="Tetratricopeptide repeat domain"/>
    <property type="match status" value="1"/>
</dbReference>
<evidence type="ECO:0000313" key="3">
    <source>
        <dbReference type="Proteomes" id="UP001566331"/>
    </source>
</evidence>
<protein>
    <recommendedName>
        <fullName evidence="4">Tetratricopeptide repeat protein</fullName>
    </recommendedName>
</protein>
<dbReference type="RefSeq" id="WP_370562064.1">
    <property type="nucleotide sequence ID" value="NZ_JBFWIB010000001.1"/>
</dbReference>
<evidence type="ECO:0000313" key="2">
    <source>
        <dbReference type="EMBL" id="MEZ0473317.1"/>
    </source>
</evidence>
<accession>A0ABV4HKR0</accession>
<keyword evidence="3" id="KW-1185">Reference proteome</keyword>
<evidence type="ECO:0008006" key="4">
    <source>
        <dbReference type="Google" id="ProtNLM"/>
    </source>
</evidence>
<comment type="caution">
    <text evidence="2">The sequence shown here is derived from an EMBL/GenBank/DDBJ whole genome shotgun (WGS) entry which is preliminary data.</text>
</comment>
<reference evidence="2 3" key="1">
    <citation type="submission" date="2024-07" db="EMBL/GenBank/DDBJ databases">
        <title>Luteimonas salilacus sp. nov., isolated from the shore soil of Salt Lake in Tibet of China.</title>
        <authorList>
            <person name="Zhang X."/>
            <person name="Li A."/>
        </authorList>
    </citation>
    <scope>NUCLEOTIDE SEQUENCE [LARGE SCALE GENOMIC DNA]</scope>
    <source>
        <strain evidence="2 3">B3-2-R+30</strain>
    </source>
</reference>
<dbReference type="InterPro" id="IPR011990">
    <property type="entry name" value="TPR-like_helical_dom_sf"/>
</dbReference>
<feature type="signal peptide" evidence="1">
    <location>
        <begin position="1"/>
        <end position="31"/>
    </location>
</feature>